<proteinExistence type="predicted"/>
<dbReference type="EMBL" id="BCSX01000024">
    <property type="protein sequence ID" value="GAS88888.1"/>
    <property type="molecule type" value="Genomic_DNA"/>
</dbReference>
<reference evidence="3" key="2">
    <citation type="submission" date="2016-02" db="EMBL/GenBank/DDBJ databases">
        <title>Draft genome sequence of five rapidly growing Mycobacterium species.</title>
        <authorList>
            <person name="Katahira K."/>
            <person name="Gotou Y."/>
            <person name="Iida K."/>
            <person name="Ogura Y."/>
            <person name="Hayashi T."/>
        </authorList>
    </citation>
    <scope>NUCLEOTIDE SEQUENCE [LARGE SCALE GENOMIC DNA]</scope>
    <source>
        <strain evidence="3">JCM15654</strain>
    </source>
</reference>
<evidence type="ECO:0000313" key="2">
    <source>
        <dbReference type="EMBL" id="GAS88888.1"/>
    </source>
</evidence>
<accession>A0A100VZK0</accession>
<evidence type="ECO:0000313" key="3">
    <source>
        <dbReference type="Proteomes" id="UP000069620"/>
    </source>
</evidence>
<reference evidence="3" key="1">
    <citation type="journal article" date="2016" name="Genome Announc.">
        <title>Draft Genome Sequences of Five Rapidly Growing Mycobacterium Species, M. thermoresistibile, M. fortuitum subsp. acetamidolyticum, M. canariasense, M. brisbanense, and M. novocastrense.</title>
        <authorList>
            <person name="Katahira K."/>
            <person name="Ogura Y."/>
            <person name="Gotoh Y."/>
            <person name="Hayashi T."/>
        </authorList>
    </citation>
    <scope>NUCLEOTIDE SEQUENCE [LARGE SCALE GENOMIC DNA]</scope>
    <source>
        <strain evidence="3">JCM15654</strain>
    </source>
</reference>
<evidence type="ECO:0000259" key="1">
    <source>
        <dbReference type="Pfam" id="PF12728"/>
    </source>
</evidence>
<dbReference type="AlphaFoldDB" id="A0A100VZK0"/>
<dbReference type="STRING" id="146020.RMCB_2984"/>
<feature type="domain" description="Helix-turn-helix" evidence="1">
    <location>
        <begin position="8"/>
        <end position="58"/>
    </location>
</feature>
<sequence>MAQIVDELLTIHEAAAMLNVTVGHMYNLRWRSHGPLSYKRGKRIVYRRSDVDSYLAREREATLKGERL</sequence>
<gene>
    <name evidence="2" type="ORF">RMCB_2984</name>
</gene>
<name>A0A100VZK0_9MYCO</name>
<dbReference type="RefSeq" id="WP_062829364.1">
    <property type="nucleotide sequence ID" value="NZ_BCSX01000024.1"/>
</dbReference>
<dbReference type="Pfam" id="PF12728">
    <property type="entry name" value="HTH_17"/>
    <property type="match status" value="1"/>
</dbReference>
<protein>
    <recommendedName>
        <fullName evidence="1">Helix-turn-helix domain-containing protein</fullName>
    </recommendedName>
</protein>
<dbReference type="InterPro" id="IPR041657">
    <property type="entry name" value="HTH_17"/>
</dbReference>
<dbReference type="OrthoDB" id="5524782at2"/>
<comment type="caution">
    <text evidence="2">The sequence shown here is derived from an EMBL/GenBank/DDBJ whole genome shotgun (WGS) entry which is preliminary data.</text>
</comment>
<keyword evidence="3" id="KW-1185">Reference proteome</keyword>
<dbReference type="InterPro" id="IPR009061">
    <property type="entry name" value="DNA-bd_dom_put_sf"/>
</dbReference>
<organism evidence="2 3">
    <name type="scientific">Mycolicibacterium brisbanense</name>
    <dbReference type="NCBI Taxonomy" id="146020"/>
    <lineage>
        <taxon>Bacteria</taxon>
        <taxon>Bacillati</taxon>
        <taxon>Actinomycetota</taxon>
        <taxon>Actinomycetes</taxon>
        <taxon>Mycobacteriales</taxon>
        <taxon>Mycobacteriaceae</taxon>
        <taxon>Mycolicibacterium</taxon>
    </lineage>
</organism>
<dbReference type="Proteomes" id="UP000069620">
    <property type="component" value="Unassembled WGS sequence"/>
</dbReference>
<dbReference type="SUPFAM" id="SSF46955">
    <property type="entry name" value="Putative DNA-binding domain"/>
    <property type="match status" value="1"/>
</dbReference>